<sequence length="163" mass="18607">MCPCGHGTSCKQSANIDRNVLWPEKAHGDKSRFTPMSLITLFLKKPKEMRRQFAKLEHLDLSYNGLDAQEASKFVNMALGNERPRLKYLDLSGNPEIGDTGCRSIFELLQAKHCNPEEVKMENTGITSETSRYIAMYLSRRRWTNLGIHDGYASYLNQHLLSL</sequence>
<gene>
    <name evidence="1" type="ORF">BGZ65_001820</name>
</gene>
<dbReference type="Gene3D" id="3.80.10.10">
    <property type="entry name" value="Ribonuclease Inhibitor"/>
    <property type="match status" value="1"/>
</dbReference>
<dbReference type="OrthoDB" id="120976at2759"/>
<proteinExistence type="predicted"/>
<keyword evidence="2" id="KW-1185">Reference proteome</keyword>
<accession>A0A9P6J6N5</accession>
<dbReference type="Pfam" id="PF13516">
    <property type="entry name" value="LRR_6"/>
    <property type="match status" value="2"/>
</dbReference>
<dbReference type="InterPro" id="IPR001611">
    <property type="entry name" value="Leu-rich_rpt"/>
</dbReference>
<organism evidence="1 2">
    <name type="scientific">Modicella reniformis</name>
    <dbReference type="NCBI Taxonomy" id="1440133"/>
    <lineage>
        <taxon>Eukaryota</taxon>
        <taxon>Fungi</taxon>
        <taxon>Fungi incertae sedis</taxon>
        <taxon>Mucoromycota</taxon>
        <taxon>Mortierellomycotina</taxon>
        <taxon>Mortierellomycetes</taxon>
        <taxon>Mortierellales</taxon>
        <taxon>Mortierellaceae</taxon>
        <taxon>Modicella</taxon>
    </lineage>
</organism>
<dbReference type="AlphaFoldDB" id="A0A9P6J6N5"/>
<dbReference type="Proteomes" id="UP000749646">
    <property type="component" value="Unassembled WGS sequence"/>
</dbReference>
<reference evidence="1" key="1">
    <citation type="journal article" date="2020" name="Fungal Divers.">
        <title>Resolving the Mortierellaceae phylogeny through synthesis of multi-gene phylogenetics and phylogenomics.</title>
        <authorList>
            <person name="Vandepol N."/>
            <person name="Liber J."/>
            <person name="Desiro A."/>
            <person name="Na H."/>
            <person name="Kennedy M."/>
            <person name="Barry K."/>
            <person name="Grigoriev I.V."/>
            <person name="Miller A.N."/>
            <person name="O'Donnell K."/>
            <person name="Stajich J.E."/>
            <person name="Bonito G."/>
        </authorList>
    </citation>
    <scope>NUCLEOTIDE SEQUENCE</scope>
    <source>
        <strain evidence="1">MES-2147</strain>
    </source>
</reference>
<name>A0A9P6J6N5_9FUNG</name>
<comment type="caution">
    <text evidence="1">The sequence shown here is derived from an EMBL/GenBank/DDBJ whole genome shotgun (WGS) entry which is preliminary data.</text>
</comment>
<dbReference type="EMBL" id="JAAAHW010006275">
    <property type="protein sequence ID" value="KAF9963605.1"/>
    <property type="molecule type" value="Genomic_DNA"/>
</dbReference>
<evidence type="ECO:0000313" key="1">
    <source>
        <dbReference type="EMBL" id="KAF9963605.1"/>
    </source>
</evidence>
<dbReference type="SUPFAM" id="SSF52047">
    <property type="entry name" value="RNI-like"/>
    <property type="match status" value="1"/>
</dbReference>
<dbReference type="InterPro" id="IPR032675">
    <property type="entry name" value="LRR_dom_sf"/>
</dbReference>
<evidence type="ECO:0000313" key="2">
    <source>
        <dbReference type="Proteomes" id="UP000749646"/>
    </source>
</evidence>
<protein>
    <submittedName>
        <fullName evidence="1">Uncharacterized protein</fullName>
    </submittedName>
</protein>